<evidence type="ECO:0000313" key="2">
    <source>
        <dbReference type="Proteomes" id="UP001472677"/>
    </source>
</evidence>
<dbReference type="Proteomes" id="UP001472677">
    <property type="component" value="Unassembled WGS sequence"/>
</dbReference>
<accession>A0ABR2DE92</accession>
<reference evidence="1 2" key="1">
    <citation type="journal article" date="2024" name="G3 (Bethesda)">
        <title>Genome assembly of Hibiscus sabdariffa L. provides insights into metabolisms of medicinal natural products.</title>
        <authorList>
            <person name="Kim T."/>
        </authorList>
    </citation>
    <scope>NUCLEOTIDE SEQUENCE [LARGE SCALE GENOMIC DNA]</scope>
    <source>
        <strain evidence="1">TK-2024</strain>
        <tissue evidence="1">Old leaves</tissue>
    </source>
</reference>
<proteinExistence type="predicted"/>
<sequence length="86" mass="9868">MKTEVGRNMPRQAEKWAEFLLRHWLLVLGSENFVPNDLNDDFVVVPGVYHEDTSLCAAMVEVSFFRSPLKCMYTLHLAIVPEGMNI</sequence>
<protein>
    <submittedName>
        <fullName evidence="1">Uncharacterized protein</fullName>
    </submittedName>
</protein>
<keyword evidence="2" id="KW-1185">Reference proteome</keyword>
<evidence type="ECO:0000313" key="1">
    <source>
        <dbReference type="EMBL" id="KAK8536024.1"/>
    </source>
</evidence>
<name>A0ABR2DE92_9ROSI</name>
<gene>
    <name evidence="1" type="ORF">V6N12_012686</name>
</gene>
<comment type="caution">
    <text evidence="1">The sequence shown here is derived from an EMBL/GenBank/DDBJ whole genome shotgun (WGS) entry which is preliminary data.</text>
</comment>
<organism evidence="1 2">
    <name type="scientific">Hibiscus sabdariffa</name>
    <name type="common">roselle</name>
    <dbReference type="NCBI Taxonomy" id="183260"/>
    <lineage>
        <taxon>Eukaryota</taxon>
        <taxon>Viridiplantae</taxon>
        <taxon>Streptophyta</taxon>
        <taxon>Embryophyta</taxon>
        <taxon>Tracheophyta</taxon>
        <taxon>Spermatophyta</taxon>
        <taxon>Magnoliopsida</taxon>
        <taxon>eudicotyledons</taxon>
        <taxon>Gunneridae</taxon>
        <taxon>Pentapetalae</taxon>
        <taxon>rosids</taxon>
        <taxon>malvids</taxon>
        <taxon>Malvales</taxon>
        <taxon>Malvaceae</taxon>
        <taxon>Malvoideae</taxon>
        <taxon>Hibiscus</taxon>
    </lineage>
</organism>
<dbReference type="EMBL" id="JBBPBM010000029">
    <property type="protein sequence ID" value="KAK8536024.1"/>
    <property type="molecule type" value="Genomic_DNA"/>
</dbReference>